<organism evidence="1 2">
    <name type="scientific">Nonomuraea fuscirosea</name>
    <dbReference type="NCBI Taxonomy" id="1291556"/>
    <lineage>
        <taxon>Bacteria</taxon>
        <taxon>Bacillati</taxon>
        <taxon>Actinomycetota</taxon>
        <taxon>Actinomycetes</taxon>
        <taxon>Streptosporangiales</taxon>
        <taxon>Streptosporangiaceae</taxon>
        <taxon>Nonomuraea</taxon>
    </lineage>
</organism>
<sequence>MRDGIDVDLDLHLNPAAFTEETKTVSARALKDGALHVLSVSNTRVPLQEGHLQNSGNASVDRGEMRAYVSYDQPYAIRQHEELTWQHAPGRQAKYLETALEEEAAQVRALLAQQLKELFR</sequence>
<evidence type="ECO:0008006" key="3">
    <source>
        <dbReference type="Google" id="ProtNLM"/>
    </source>
</evidence>
<protein>
    <recommendedName>
        <fullName evidence="3">Minor capsid protein</fullName>
    </recommendedName>
</protein>
<keyword evidence="2" id="KW-1185">Reference proteome</keyword>
<reference evidence="1 2" key="1">
    <citation type="submission" date="2018-03" db="EMBL/GenBank/DDBJ databases">
        <title>Genomic Encyclopedia of Type Strains, Phase III (KMG-III): the genomes of soil and plant-associated and newly described type strains.</title>
        <authorList>
            <person name="Whitman W."/>
        </authorList>
    </citation>
    <scope>NUCLEOTIDE SEQUENCE [LARGE SCALE GENOMIC DNA]</scope>
    <source>
        <strain evidence="1 2">CGMCC 4.7104</strain>
    </source>
</reference>
<comment type="caution">
    <text evidence="1">The sequence shown here is derived from an EMBL/GenBank/DDBJ whole genome shotgun (WGS) entry which is preliminary data.</text>
</comment>
<dbReference type="AlphaFoldDB" id="A0A2T0N2E0"/>
<gene>
    <name evidence="1" type="ORF">B0I32_106242</name>
</gene>
<accession>A0A2T0N2E0</accession>
<name>A0A2T0N2E0_9ACTN</name>
<dbReference type="EMBL" id="PVNG01000006">
    <property type="protein sequence ID" value="PRX66106.1"/>
    <property type="molecule type" value="Genomic_DNA"/>
</dbReference>
<evidence type="ECO:0000313" key="1">
    <source>
        <dbReference type="EMBL" id="PRX66106.1"/>
    </source>
</evidence>
<dbReference type="Proteomes" id="UP000238312">
    <property type="component" value="Unassembled WGS sequence"/>
</dbReference>
<dbReference type="RefSeq" id="WP_219911837.1">
    <property type="nucleotide sequence ID" value="NZ_PVNG01000006.1"/>
</dbReference>
<evidence type="ECO:0000313" key="2">
    <source>
        <dbReference type="Proteomes" id="UP000238312"/>
    </source>
</evidence>
<proteinExistence type="predicted"/>